<comment type="caution">
    <text evidence="2">The sequence shown here is derived from an EMBL/GenBank/DDBJ whole genome shotgun (WGS) entry which is preliminary data.</text>
</comment>
<feature type="compositionally biased region" description="Basic and acidic residues" evidence="1">
    <location>
        <begin position="106"/>
        <end position="120"/>
    </location>
</feature>
<keyword evidence="3" id="KW-1185">Reference proteome</keyword>
<organism evidence="2 3">
    <name type="scientific">Phytophthora megakarya</name>
    <dbReference type="NCBI Taxonomy" id="4795"/>
    <lineage>
        <taxon>Eukaryota</taxon>
        <taxon>Sar</taxon>
        <taxon>Stramenopiles</taxon>
        <taxon>Oomycota</taxon>
        <taxon>Peronosporomycetes</taxon>
        <taxon>Peronosporales</taxon>
        <taxon>Peronosporaceae</taxon>
        <taxon>Phytophthora</taxon>
    </lineage>
</organism>
<sequence length="206" mass="23204">MRIEICEPTAAVPLQDLSRYDTQMLESIGVVQRILFAACYKLETEPFNVNTKVLDILNPESPAVQRIESSVTHAGCTLTGLLARSTHLADAPVPCKDTKPTTTPPSEHESKPREPSHDKKMIDHQAAVIRHLIENSKRQDARMDELEAKLNGDPMQATRMRDKQEKATADVSVPKKKQRRGSVTYLHATWISWYTHEPCWQLGAPK</sequence>
<feature type="compositionally biased region" description="Low complexity" evidence="1">
    <location>
        <begin position="92"/>
        <end position="105"/>
    </location>
</feature>
<dbReference type="Proteomes" id="UP000198211">
    <property type="component" value="Unassembled WGS sequence"/>
</dbReference>
<feature type="region of interest" description="Disordered" evidence="1">
    <location>
        <begin position="158"/>
        <end position="179"/>
    </location>
</feature>
<dbReference type="AlphaFoldDB" id="A0A225VHS9"/>
<dbReference type="OrthoDB" id="10552086at2759"/>
<proteinExistence type="predicted"/>
<evidence type="ECO:0000313" key="2">
    <source>
        <dbReference type="EMBL" id="OWZ04337.1"/>
    </source>
</evidence>
<gene>
    <name evidence="2" type="ORF">PHMEG_00023778</name>
</gene>
<reference evidence="3" key="1">
    <citation type="submission" date="2017-03" db="EMBL/GenBank/DDBJ databases">
        <title>Phytopthora megakarya and P. palmivora, two closely related causual agents of cacao black pod achieved similar genome size and gene model numbers by different mechanisms.</title>
        <authorList>
            <person name="Ali S."/>
            <person name="Shao J."/>
            <person name="Larry D.J."/>
            <person name="Kronmiller B."/>
            <person name="Shen D."/>
            <person name="Strem M.D."/>
            <person name="Melnick R.L."/>
            <person name="Guiltinan M.J."/>
            <person name="Tyler B.M."/>
            <person name="Meinhardt L.W."/>
            <person name="Bailey B.A."/>
        </authorList>
    </citation>
    <scope>NUCLEOTIDE SEQUENCE [LARGE SCALE GENOMIC DNA]</scope>
    <source>
        <strain evidence="3">zdho120</strain>
    </source>
</reference>
<dbReference type="EMBL" id="NBNE01005018">
    <property type="protein sequence ID" value="OWZ04337.1"/>
    <property type="molecule type" value="Genomic_DNA"/>
</dbReference>
<feature type="region of interest" description="Disordered" evidence="1">
    <location>
        <begin position="91"/>
        <end position="120"/>
    </location>
</feature>
<evidence type="ECO:0000256" key="1">
    <source>
        <dbReference type="SAM" id="MobiDB-lite"/>
    </source>
</evidence>
<accession>A0A225VHS9</accession>
<protein>
    <submittedName>
        <fullName evidence="2">Uncharacterized protein</fullName>
    </submittedName>
</protein>
<evidence type="ECO:0000313" key="3">
    <source>
        <dbReference type="Proteomes" id="UP000198211"/>
    </source>
</evidence>
<dbReference type="STRING" id="4795.A0A225VHS9"/>
<feature type="compositionally biased region" description="Basic and acidic residues" evidence="1">
    <location>
        <begin position="159"/>
        <end position="168"/>
    </location>
</feature>
<name>A0A225VHS9_9STRA</name>